<dbReference type="EMBL" id="VYZN01000065">
    <property type="protein sequence ID" value="KAE9524698.1"/>
    <property type="molecule type" value="Genomic_DNA"/>
</dbReference>
<gene>
    <name evidence="1" type="ORF">AGLY_014748</name>
</gene>
<organism evidence="1 2">
    <name type="scientific">Aphis glycines</name>
    <name type="common">Soybean aphid</name>
    <dbReference type="NCBI Taxonomy" id="307491"/>
    <lineage>
        <taxon>Eukaryota</taxon>
        <taxon>Metazoa</taxon>
        <taxon>Ecdysozoa</taxon>
        <taxon>Arthropoda</taxon>
        <taxon>Hexapoda</taxon>
        <taxon>Insecta</taxon>
        <taxon>Pterygota</taxon>
        <taxon>Neoptera</taxon>
        <taxon>Paraneoptera</taxon>
        <taxon>Hemiptera</taxon>
        <taxon>Sternorrhyncha</taxon>
        <taxon>Aphidomorpha</taxon>
        <taxon>Aphidoidea</taxon>
        <taxon>Aphididae</taxon>
        <taxon>Aphidini</taxon>
        <taxon>Aphis</taxon>
        <taxon>Aphis</taxon>
    </lineage>
</organism>
<dbReference type="AlphaFoldDB" id="A0A6G0T2R7"/>
<keyword evidence="2" id="KW-1185">Reference proteome</keyword>
<evidence type="ECO:0000313" key="2">
    <source>
        <dbReference type="Proteomes" id="UP000475862"/>
    </source>
</evidence>
<comment type="caution">
    <text evidence="1">The sequence shown here is derived from an EMBL/GenBank/DDBJ whole genome shotgun (WGS) entry which is preliminary data.</text>
</comment>
<dbReference type="Proteomes" id="UP000475862">
    <property type="component" value="Unassembled WGS sequence"/>
</dbReference>
<proteinExistence type="predicted"/>
<accession>A0A6G0T2R7</accession>
<sequence length="312" mass="34892">MRVHEKKYINKIIKQEINKSIYRCFSLRLFFFGKLTTGSGFDVPMYKSYTTGLVSTEVDNCQLDRVKAGNLLILYLSCSHASLSLPPPLKMNMTLYFGRFFSAYTRLSILAKKLAFSSIILLSAKSFIKLLTSVDQFIMYIGLGLRQDMVLALLTRHLISNKIICGVGGTTNTKAPDPDDICSYASVVKLSIRTNTQCLDRLLQVFNDLASKIIEPIDEVHSVGFGTQPYVAPCRLYCWARYTVNSCAAFAGHTGLITNSNGMAINRYIGKPVFSISENSSDSPNIVVLVLVLIKYLNMFGEVKHDNNNTIW</sequence>
<name>A0A6G0T2R7_APHGL</name>
<reference evidence="1 2" key="1">
    <citation type="submission" date="2019-08" db="EMBL/GenBank/DDBJ databases">
        <title>The genome of the soybean aphid Biotype 1, its phylome, world population structure and adaptation to the North American continent.</title>
        <authorList>
            <person name="Giordano R."/>
            <person name="Donthu R.K."/>
            <person name="Hernandez A.G."/>
            <person name="Wright C.L."/>
            <person name="Zimin A.V."/>
        </authorList>
    </citation>
    <scope>NUCLEOTIDE SEQUENCE [LARGE SCALE GENOMIC DNA]</scope>
    <source>
        <tissue evidence="1">Whole aphids</tissue>
    </source>
</reference>
<protein>
    <submittedName>
        <fullName evidence="1">Uncharacterized protein</fullName>
    </submittedName>
</protein>
<evidence type="ECO:0000313" key="1">
    <source>
        <dbReference type="EMBL" id="KAE9524698.1"/>
    </source>
</evidence>